<dbReference type="PIRSF" id="PIRSF002703">
    <property type="entry name" value="Thaumatin"/>
    <property type="match status" value="1"/>
</dbReference>
<accession>A0A022QKR8</accession>
<dbReference type="eggNOG" id="ENOG502QUEJ">
    <property type="taxonomic scope" value="Eukaryota"/>
</dbReference>
<gene>
    <name evidence="2" type="ORF">MIMGU_mgv1a020262mg</name>
</gene>
<feature type="disulfide bond" evidence="1">
    <location>
        <begin position="47"/>
        <end position="131"/>
    </location>
</feature>
<dbReference type="Pfam" id="PF00314">
    <property type="entry name" value="Thaumatin"/>
    <property type="match status" value="1"/>
</dbReference>
<dbReference type="InterPro" id="IPR001938">
    <property type="entry name" value="Thaumatin"/>
</dbReference>
<keyword evidence="1" id="KW-1015">Disulfide bond</keyword>
<dbReference type="InterPro" id="IPR037176">
    <property type="entry name" value="Osmotin/thaumatin-like_sf"/>
</dbReference>
<feature type="disulfide bond" evidence="1">
    <location>
        <begin position="81"/>
        <end position="90"/>
    </location>
</feature>
<dbReference type="PANTHER" id="PTHR31048">
    <property type="entry name" value="OS03G0233200 PROTEIN"/>
    <property type="match status" value="1"/>
</dbReference>
<feature type="non-terminal residue" evidence="2">
    <location>
        <position position="1"/>
    </location>
</feature>
<evidence type="ECO:0000313" key="3">
    <source>
        <dbReference type="Proteomes" id="UP000030748"/>
    </source>
</evidence>
<keyword evidence="3" id="KW-1185">Reference proteome</keyword>
<evidence type="ECO:0000313" key="2">
    <source>
        <dbReference type="EMBL" id="EYU27085.1"/>
    </source>
</evidence>
<sequence>LKCVDNEEPPVILAEFSLAVKDFYDVSLVDGYNVGVGVQPTGGSGDCHYAACARDVIGSFPNELQLVSSGGGTVVACKSTCVAFHTPEYCCNGDHSSLETCGPTAYSLLFEGMCLSTYSYAYDDRSSTFTCSGSDYSITFCAN</sequence>
<name>A0A022QKR8_ERYGU</name>
<dbReference type="EMBL" id="KI631506">
    <property type="protein sequence ID" value="EYU27085.1"/>
    <property type="molecule type" value="Genomic_DNA"/>
</dbReference>
<dbReference type="PRINTS" id="PR00347">
    <property type="entry name" value="THAUMATIN"/>
</dbReference>
<feature type="disulfide bond" evidence="1">
    <location>
        <begin position="52"/>
        <end position="114"/>
    </location>
</feature>
<dbReference type="GO" id="GO:0006952">
    <property type="term" value="P:defense response"/>
    <property type="evidence" value="ECO:0000318"/>
    <property type="project" value="GO_Central"/>
</dbReference>
<organism evidence="2 3">
    <name type="scientific">Erythranthe guttata</name>
    <name type="common">Yellow monkey flower</name>
    <name type="synonym">Mimulus guttatus</name>
    <dbReference type="NCBI Taxonomy" id="4155"/>
    <lineage>
        <taxon>Eukaryota</taxon>
        <taxon>Viridiplantae</taxon>
        <taxon>Streptophyta</taxon>
        <taxon>Embryophyta</taxon>
        <taxon>Tracheophyta</taxon>
        <taxon>Spermatophyta</taxon>
        <taxon>Magnoliopsida</taxon>
        <taxon>eudicotyledons</taxon>
        <taxon>Gunneridae</taxon>
        <taxon>Pentapetalae</taxon>
        <taxon>asterids</taxon>
        <taxon>lamiids</taxon>
        <taxon>Lamiales</taxon>
        <taxon>Phrymaceae</taxon>
        <taxon>Erythranthe</taxon>
    </lineage>
</organism>
<reference evidence="2 3" key="1">
    <citation type="journal article" date="2013" name="Proc. Natl. Acad. Sci. U.S.A.">
        <title>Fine-scale variation in meiotic recombination in Mimulus inferred from population shotgun sequencing.</title>
        <authorList>
            <person name="Hellsten U."/>
            <person name="Wright K.M."/>
            <person name="Jenkins J."/>
            <person name="Shu S."/>
            <person name="Yuan Y."/>
            <person name="Wessler S.R."/>
            <person name="Schmutz J."/>
            <person name="Willis J.H."/>
            <person name="Rokhsar D.S."/>
        </authorList>
    </citation>
    <scope>NUCLEOTIDE SEQUENCE [LARGE SCALE GENOMIC DNA]</scope>
    <source>
        <strain evidence="3">cv. DUN x IM62</strain>
    </source>
</reference>
<dbReference type="Proteomes" id="UP000030748">
    <property type="component" value="Unassembled WGS sequence"/>
</dbReference>
<dbReference type="SUPFAM" id="SSF49870">
    <property type="entry name" value="Osmotin, thaumatin-like protein"/>
    <property type="match status" value="1"/>
</dbReference>
<protein>
    <submittedName>
        <fullName evidence="2">Uncharacterized protein</fullName>
    </submittedName>
</protein>
<evidence type="ECO:0000256" key="1">
    <source>
        <dbReference type="PIRSR" id="PIRSR002703-1"/>
    </source>
</evidence>
<dbReference type="AlphaFoldDB" id="A0A022QKR8"/>
<dbReference type="PROSITE" id="PS51367">
    <property type="entry name" value="THAUMATIN_2"/>
    <property type="match status" value="1"/>
</dbReference>
<feature type="disulfide bond" evidence="1">
    <location>
        <begin position="91"/>
        <end position="101"/>
    </location>
</feature>
<proteinExistence type="predicted"/>
<dbReference type="Gene3D" id="2.60.110.10">
    <property type="entry name" value="Thaumatin"/>
    <property type="match status" value="1"/>
</dbReference>
<dbReference type="SMART" id="SM00205">
    <property type="entry name" value="THN"/>
    <property type="match status" value="1"/>
</dbReference>
<dbReference type="STRING" id="4155.A0A022QKR8"/>